<sequence>MAVRWQSRPTPAFSRQCSVPETSCPSTGTMYPNMEGSGHVNGNGITNAILTGAGFSLW</sequence>
<name>K5WR97_PHACS</name>
<keyword evidence="2" id="KW-1185">Reference proteome</keyword>
<accession>K5WR97</accession>
<organism evidence="1 2">
    <name type="scientific">Phanerochaete carnosa (strain HHB-10118-sp)</name>
    <name type="common">White-rot fungus</name>
    <name type="synonym">Peniophora carnosa</name>
    <dbReference type="NCBI Taxonomy" id="650164"/>
    <lineage>
        <taxon>Eukaryota</taxon>
        <taxon>Fungi</taxon>
        <taxon>Dikarya</taxon>
        <taxon>Basidiomycota</taxon>
        <taxon>Agaricomycotina</taxon>
        <taxon>Agaricomycetes</taxon>
        <taxon>Polyporales</taxon>
        <taxon>Phanerochaetaceae</taxon>
        <taxon>Phanerochaete</taxon>
    </lineage>
</organism>
<dbReference type="InParanoid" id="K5WR97"/>
<dbReference type="KEGG" id="pco:PHACADRAFT_261550"/>
<proteinExistence type="predicted"/>
<dbReference type="Proteomes" id="UP000008370">
    <property type="component" value="Unassembled WGS sequence"/>
</dbReference>
<dbReference type="EMBL" id="JH930475">
    <property type="protein sequence ID" value="EKM52882.1"/>
    <property type="molecule type" value="Genomic_DNA"/>
</dbReference>
<dbReference type="GeneID" id="18918025"/>
<dbReference type="RefSeq" id="XP_007399211.1">
    <property type="nucleotide sequence ID" value="XM_007399149.1"/>
</dbReference>
<dbReference type="HOGENOM" id="CLU_2979843_0_0_1"/>
<evidence type="ECO:0000313" key="1">
    <source>
        <dbReference type="EMBL" id="EKM52882.1"/>
    </source>
</evidence>
<dbReference type="AlphaFoldDB" id="K5WR97"/>
<protein>
    <submittedName>
        <fullName evidence="1">Uncharacterized protein</fullName>
    </submittedName>
</protein>
<reference evidence="1 2" key="1">
    <citation type="journal article" date="2012" name="BMC Genomics">
        <title>Comparative genomics of the white-rot fungi, Phanerochaete carnosa and P. chrysosporium, to elucidate the genetic basis of the distinct wood types they colonize.</title>
        <authorList>
            <person name="Suzuki H."/>
            <person name="MacDonald J."/>
            <person name="Syed K."/>
            <person name="Salamov A."/>
            <person name="Hori C."/>
            <person name="Aerts A."/>
            <person name="Henrissat B."/>
            <person name="Wiebenga A."/>
            <person name="vanKuyk P.A."/>
            <person name="Barry K."/>
            <person name="Lindquist E."/>
            <person name="LaButti K."/>
            <person name="Lapidus A."/>
            <person name="Lucas S."/>
            <person name="Coutinho P."/>
            <person name="Gong Y."/>
            <person name="Samejima M."/>
            <person name="Mahadevan R."/>
            <person name="Abou-Zaid M."/>
            <person name="de Vries R.P."/>
            <person name="Igarashi K."/>
            <person name="Yadav J.S."/>
            <person name="Grigoriev I.V."/>
            <person name="Master E.R."/>
        </authorList>
    </citation>
    <scope>NUCLEOTIDE SEQUENCE [LARGE SCALE GENOMIC DNA]</scope>
    <source>
        <strain evidence="1 2">HHB-10118-sp</strain>
    </source>
</reference>
<gene>
    <name evidence="1" type="ORF">PHACADRAFT_261550</name>
</gene>
<evidence type="ECO:0000313" key="2">
    <source>
        <dbReference type="Proteomes" id="UP000008370"/>
    </source>
</evidence>